<proteinExistence type="predicted"/>
<comment type="caution">
    <text evidence="1">The sequence shown here is derived from an EMBL/GenBank/DDBJ whole genome shotgun (WGS) entry which is preliminary data.</text>
</comment>
<name>A0ACC3SCB9_9PEZI</name>
<dbReference type="Proteomes" id="UP001320706">
    <property type="component" value="Unassembled WGS sequence"/>
</dbReference>
<reference evidence="1" key="1">
    <citation type="submission" date="2024-02" db="EMBL/GenBank/DDBJ databases">
        <title>Metagenome Assembled Genome of Zalaria obscura JY119.</title>
        <authorList>
            <person name="Vighnesh L."/>
            <person name="Jagadeeshwari U."/>
            <person name="Venkata Ramana C."/>
            <person name="Sasikala C."/>
        </authorList>
    </citation>
    <scope>NUCLEOTIDE SEQUENCE</scope>
    <source>
        <strain evidence="1">JY119</strain>
    </source>
</reference>
<evidence type="ECO:0000313" key="2">
    <source>
        <dbReference type="Proteomes" id="UP001320706"/>
    </source>
</evidence>
<accession>A0ACC3SCB9</accession>
<sequence length="347" mass="37997">MLDAGWKRIASTSAPQSVCSSALSHANAVCFMYSTHSQNSYKMNIKTTCKITVALDWTPNTIHSGLFVASEKGFYSSVGLDVQLLPPDATYSTTPAKRVEKGEADFAICPSESCIAYNESGKMRLQAIYAILQSDASAIVSTTLSCMEDLGRGTYASYNARYEDNIVKTMVTAAGGDGNSMKIETSSGKLSLFDLVKQGKADATWVFLPWEGLEAKLSGSTLHVFKAGDFGVPYGYSPVIARNASSATLATDTLERFVHATRQGYLYAMEHIDESISILKTHCQPSRGVEFLAQSQGLINEFYGDRSSLGMMEGKSWERWLDWLRSNNLLNTSDLQAGHLFTNEFFT</sequence>
<keyword evidence="2" id="KW-1185">Reference proteome</keyword>
<evidence type="ECO:0000313" key="1">
    <source>
        <dbReference type="EMBL" id="KAK8207658.1"/>
    </source>
</evidence>
<dbReference type="EMBL" id="JAMKPW020000021">
    <property type="protein sequence ID" value="KAK8207658.1"/>
    <property type="molecule type" value="Genomic_DNA"/>
</dbReference>
<organism evidence="1 2">
    <name type="scientific">Zalaria obscura</name>
    <dbReference type="NCBI Taxonomy" id="2024903"/>
    <lineage>
        <taxon>Eukaryota</taxon>
        <taxon>Fungi</taxon>
        <taxon>Dikarya</taxon>
        <taxon>Ascomycota</taxon>
        <taxon>Pezizomycotina</taxon>
        <taxon>Dothideomycetes</taxon>
        <taxon>Dothideomycetidae</taxon>
        <taxon>Dothideales</taxon>
        <taxon>Zalariaceae</taxon>
        <taxon>Zalaria</taxon>
    </lineage>
</organism>
<gene>
    <name evidence="1" type="ORF">M8818_004312</name>
</gene>
<protein>
    <submittedName>
        <fullName evidence="1">Uncharacterized protein</fullName>
    </submittedName>
</protein>